<feature type="region of interest" description="Disordered" evidence="2">
    <location>
        <begin position="317"/>
        <end position="414"/>
    </location>
</feature>
<evidence type="ECO:0000313" key="3">
    <source>
        <dbReference type="Ensembl" id="ENSUAMP00000022370.1"/>
    </source>
</evidence>
<dbReference type="Proteomes" id="UP000291022">
    <property type="component" value="Unassembled WGS sequence"/>
</dbReference>
<accession>A0A452RSM8</accession>
<name>A0A452RSM8_URSAM</name>
<reference evidence="3" key="3">
    <citation type="submission" date="2025-09" db="UniProtKB">
        <authorList>
            <consortium name="Ensembl"/>
        </authorList>
    </citation>
    <scope>IDENTIFICATION</scope>
</reference>
<dbReference type="STRING" id="9643.ENSUAMP00000022370"/>
<reference evidence="4" key="1">
    <citation type="submission" date="2016-06" db="EMBL/GenBank/DDBJ databases">
        <title>De novo assembly and RNA-Seq shows season-dependent expression and editing in black bear kidneys.</title>
        <authorList>
            <person name="Korstanje R."/>
            <person name="Srivastava A."/>
            <person name="Sarsani V.K."/>
            <person name="Sheehan S.M."/>
            <person name="Seger R.L."/>
            <person name="Barter M.E."/>
            <person name="Lindqvist C."/>
            <person name="Brody L.C."/>
            <person name="Mullikin J.C."/>
        </authorList>
    </citation>
    <scope>NUCLEOTIDE SEQUENCE [LARGE SCALE GENOMIC DNA]</scope>
</reference>
<organism evidence="3 4">
    <name type="scientific">Ursus americanus</name>
    <name type="common">American black bear</name>
    <name type="synonym">Euarctos americanus</name>
    <dbReference type="NCBI Taxonomy" id="9643"/>
    <lineage>
        <taxon>Eukaryota</taxon>
        <taxon>Metazoa</taxon>
        <taxon>Chordata</taxon>
        <taxon>Craniata</taxon>
        <taxon>Vertebrata</taxon>
        <taxon>Euteleostomi</taxon>
        <taxon>Mammalia</taxon>
        <taxon>Eutheria</taxon>
        <taxon>Laurasiatheria</taxon>
        <taxon>Carnivora</taxon>
        <taxon>Caniformia</taxon>
        <taxon>Ursidae</taxon>
        <taxon>Ursus</taxon>
    </lineage>
</organism>
<dbReference type="OMA" id="QRWHHIS"/>
<proteinExistence type="inferred from homology"/>
<dbReference type="PANTHER" id="PTHR21859">
    <property type="entry name" value="ACROSOME-SPECIFIC PROTEIN"/>
    <property type="match status" value="1"/>
</dbReference>
<feature type="compositionally biased region" description="Basic and acidic residues" evidence="2">
    <location>
        <begin position="386"/>
        <end position="398"/>
    </location>
</feature>
<evidence type="ECO:0000256" key="2">
    <source>
        <dbReference type="SAM" id="MobiDB-lite"/>
    </source>
</evidence>
<reference evidence="3" key="2">
    <citation type="submission" date="2025-08" db="UniProtKB">
        <authorList>
            <consortium name="Ensembl"/>
        </authorList>
    </citation>
    <scope>IDENTIFICATION</scope>
</reference>
<dbReference type="Ensembl" id="ENSUAMT00000025004.1">
    <property type="protein sequence ID" value="ENSUAMP00000022370.1"/>
    <property type="gene ID" value="ENSUAMG00000017591.1"/>
</dbReference>
<sequence length="464" mass="50938">QVLISLSVPMPHLFDQVKAILQSHINSKCGQIHQGKVPACVYSSWQCIIPGGMQVAPFTCIPESKPLELQAATDPALQQKAVPWIPTALDQQQQASPGAVTEHPKLPQALSKGAIEKLETTLRHKYLAFLSGLPALYYVALSRAMAPAVSTQAVITGMVPGPGEFPTEPLTQMISSEEQCLSPRPCFQDANETCADIADEIQVEEQVEEMIKMVPLESQAEVSGPYTPKKPILAKLNFHLRKKILEIQLGIPIKARLSREQTVATPDNTSTQESLGSLNNQGKTLLQDLPIPPDTPRVPDPEWLHLKEQLALELKAVQQNQKQPSSRAVPHGSAHWASKISQPSGDMTEAQVLSQVPMPAEKREDPGKPKVAGDHGEGDAGFAHSSTRDISHPDEAQRPKGMLLNRTPHSPWRRSRSFHLDAPCEHGTRHHSPIKLPEPPPGIPGVKVSEKNDLHSRQKYWCHL</sequence>
<dbReference type="GeneTree" id="ENSGT00950000183043"/>
<evidence type="ECO:0000313" key="4">
    <source>
        <dbReference type="Proteomes" id="UP000291022"/>
    </source>
</evidence>
<comment type="similarity">
    <text evidence="1">Belongs to the SPATA31 family.</text>
</comment>
<dbReference type="PANTHER" id="PTHR21859:SF15">
    <property type="entry name" value="PROTEIN SPATA31F1-RELATED"/>
    <property type="match status" value="1"/>
</dbReference>
<dbReference type="AlphaFoldDB" id="A0A452RSM8"/>
<feature type="compositionally biased region" description="Polar residues" evidence="2">
    <location>
        <begin position="317"/>
        <end position="326"/>
    </location>
</feature>
<protein>
    <submittedName>
        <fullName evidence="3">Uncharacterized protein</fullName>
    </submittedName>
</protein>
<feature type="compositionally biased region" description="Basic and acidic residues" evidence="2">
    <location>
        <begin position="360"/>
        <end position="378"/>
    </location>
</feature>
<evidence type="ECO:0000256" key="1">
    <source>
        <dbReference type="ARBA" id="ARBA00035009"/>
    </source>
</evidence>
<keyword evidence="4" id="KW-1185">Reference proteome</keyword>